<keyword evidence="2" id="KW-0964">Secreted</keyword>
<keyword evidence="9" id="KW-1185">Reference proteome</keyword>
<comment type="caution">
    <text evidence="8">The sequence shown here is derived from an EMBL/GenBank/DDBJ whole genome shotgun (WGS) entry which is preliminary data.</text>
</comment>
<dbReference type="CDD" id="cd00087">
    <property type="entry name" value="FReD"/>
    <property type="match status" value="1"/>
</dbReference>
<dbReference type="InterPro" id="IPR020837">
    <property type="entry name" value="Fibrinogen_CS"/>
</dbReference>
<proteinExistence type="predicted"/>
<organism evidence="8 9">
    <name type="scientific">Pomacea canaliculata</name>
    <name type="common">Golden apple snail</name>
    <dbReference type="NCBI Taxonomy" id="400727"/>
    <lineage>
        <taxon>Eukaryota</taxon>
        <taxon>Metazoa</taxon>
        <taxon>Spiralia</taxon>
        <taxon>Lophotrochozoa</taxon>
        <taxon>Mollusca</taxon>
        <taxon>Gastropoda</taxon>
        <taxon>Caenogastropoda</taxon>
        <taxon>Architaenioglossa</taxon>
        <taxon>Ampullarioidea</taxon>
        <taxon>Ampullariidae</taxon>
        <taxon>Pomacea</taxon>
    </lineage>
</organism>
<evidence type="ECO:0000259" key="7">
    <source>
        <dbReference type="PROSITE" id="PS51406"/>
    </source>
</evidence>
<evidence type="ECO:0000256" key="5">
    <source>
        <dbReference type="SAM" id="MobiDB-lite"/>
    </source>
</evidence>
<dbReference type="Pfam" id="PF00147">
    <property type="entry name" value="Fibrinogen_C"/>
    <property type="match status" value="1"/>
</dbReference>
<evidence type="ECO:0000256" key="2">
    <source>
        <dbReference type="ARBA" id="ARBA00022525"/>
    </source>
</evidence>
<evidence type="ECO:0000313" key="9">
    <source>
        <dbReference type="Proteomes" id="UP000245119"/>
    </source>
</evidence>
<reference evidence="8 9" key="1">
    <citation type="submission" date="2018-04" db="EMBL/GenBank/DDBJ databases">
        <title>The genome of golden apple snail Pomacea canaliculata provides insight into stress tolerance and invasive adaptation.</title>
        <authorList>
            <person name="Liu C."/>
            <person name="Liu B."/>
            <person name="Ren Y."/>
            <person name="Zhang Y."/>
            <person name="Wang H."/>
            <person name="Li S."/>
            <person name="Jiang F."/>
            <person name="Yin L."/>
            <person name="Zhang G."/>
            <person name="Qian W."/>
            <person name="Fan W."/>
        </authorList>
    </citation>
    <scope>NUCLEOTIDE SEQUENCE [LARGE SCALE GENOMIC DNA]</scope>
    <source>
        <strain evidence="8">SZHN2017</strain>
        <tissue evidence="8">Muscle</tissue>
    </source>
</reference>
<dbReference type="FunFam" id="3.90.215.10:FF:000001">
    <property type="entry name" value="Tenascin isoform 1"/>
    <property type="match status" value="1"/>
</dbReference>
<dbReference type="PANTHER" id="PTHR47221">
    <property type="entry name" value="FIBRINOGEN ALPHA CHAIN"/>
    <property type="match status" value="1"/>
</dbReference>
<evidence type="ECO:0000313" key="8">
    <source>
        <dbReference type="EMBL" id="PVD34047.1"/>
    </source>
</evidence>
<dbReference type="AlphaFoldDB" id="A0A2T7PKY3"/>
<dbReference type="PROSITE" id="PS51406">
    <property type="entry name" value="FIBRINOGEN_C_2"/>
    <property type="match status" value="1"/>
</dbReference>
<accession>A0A2T7PKY3</accession>
<dbReference type="SUPFAM" id="SSF56496">
    <property type="entry name" value="Fibrinogen C-terminal domain-like"/>
    <property type="match status" value="1"/>
</dbReference>
<sequence length="472" mass="53353">MKTRGGESEGESSFIGALIISISTCLALPLPAQKRTGRRQETTPPTRTHPLALWASHVDVCRSFCANRRVCRTAKHLGHRIVSEYIALLLQRRKERLVTLFCDDAGDRDGTSLSLSTGAMLWYVVVLVTVVVGVVAGQESMCETETYRGLPVEVQNEHQCRVLERMQKDALQQRSTVESQYNSMLSRLTKLEQNIMRKLGHGYKRTNVNTGTGFPALKDIPVARDCSDLKMSGVDMSGVYPIKLSTGLVLNVYCDMDTAQGGWTVIQRRQDGAVNFTRRWDDYAFGFGNVNGEFWLGNENIHILTRETNYTLRIDLWDWDNKRVHAIYAYMLVKGEDDDYRLNLGRYSGTAGDSFSHHNGMRFTTPDRDNDLWWANCGLKDQSGWWFNACSHSSLNGIYHHMGNGSALRRSSPDGTNTGIQWYEWKSDPGYSLKRVEMKIKPRPAVAMQKTERLQDAGNGKRPEQPPDKKNG</sequence>
<name>A0A2T7PKY3_POMCA</name>
<evidence type="ECO:0000256" key="3">
    <source>
        <dbReference type="ARBA" id="ARBA00023157"/>
    </source>
</evidence>
<feature type="domain" description="Fibrinogen C-terminal" evidence="7">
    <location>
        <begin position="217"/>
        <end position="444"/>
    </location>
</feature>
<feature type="transmembrane region" description="Helical" evidence="6">
    <location>
        <begin position="12"/>
        <end position="30"/>
    </location>
</feature>
<dbReference type="PANTHER" id="PTHR47221:SF5">
    <property type="entry name" value="FIBRINOGEN C-TERMINAL DOMAIN-CONTAINING PROTEIN"/>
    <property type="match status" value="1"/>
</dbReference>
<dbReference type="EMBL" id="PZQS01000003">
    <property type="protein sequence ID" value="PVD34047.1"/>
    <property type="molecule type" value="Genomic_DNA"/>
</dbReference>
<dbReference type="InterPro" id="IPR037579">
    <property type="entry name" value="FIB_ANG-like"/>
</dbReference>
<dbReference type="SMART" id="SM00186">
    <property type="entry name" value="FBG"/>
    <property type="match status" value="1"/>
</dbReference>
<dbReference type="GO" id="GO:0030674">
    <property type="term" value="F:protein-macromolecule adaptor activity"/>
    <property type="evidence" value="ECO:0007669"/>
    <property type="project" value="TreeGrafter"/>
</dbReference>
<gene>
    <name evidence="8" type="ORF">C0Q70_05309</name>
</gene>
<feature type="transmembrane region" description="Helical" evidence="6">
    <location>
        <begin position="120"/>
        <end position="137"/>
    </location>
</feature>
<keyword evidence="3" id="KW-1015">Disulfide bond</keyword>
<dbReference type="STRING" id="400727.A0A2T7PKY3"/>
<protein>
    <recommendedName>
        <fullName evidence="7">Fibrinogen C-terminal domain-containing protein</fullName>
    </recommendedName>
</protein>
<evidence type="ECO:0000256" key="1">
    <source>
        <dbReference type="ARBA" id="ARBA00004613"/>
    </source>
</evidence>
<dbReference type="OrthoDB" id="10050215at2759"/>
<dbReference type="NCBIfam" id="NF040941">
    <property type="entry name" value="GGGWT_bact"/>
    <property type="match status" value="1"/>
</dbReference>
<dbReference type="GO" id="GO:0034116">
    <property type="term" value="P:positive regulation of heterotypic cell-cell adhesion"/>
    <property type="evidence" value="ECO:0007669"/>
    <property type="project" value="TreeGrafter"/>
</dbReference>
<keyword evidence="4" id="KW-0325">Glycoprotein</keyword>
<evidence type="ECO:0000256" key="6">
    <source>
        <dbReference type="SAM" id="Phobius"/>
    </source>
</evidence>
<comment type="subcellular location">
    <subcellularLocation>
        <location evidence="1">Secreted</location>
    </subcellularLocation>
</comment>
<evidence type="ECO:0000256" key="4">
    <source>
        <dbReference type="ARBA" id="ARBA00023180"/>
    </source>
</evidence>
<dbReference type="InterPro" id="IPR014716">
    <property type="entry name" value="Fibrinogen_a/b/g_C_1"/>
</dbReference>
<keyword evidence="6" id="KW-0472">Membrane</keyword>
<dbReference type="PROSITE" id="PS00514">
    <property type="entry name" value="FIBRINOGEN_C_1"/>
    <property type="match status" value="1"/>
</dbReference>
<keyword evidence="6" id="KW-1133">Transmembrane helix</keyword>
<dbReference type="GO" id="GO:0005577">
    <property type="term" value="C:fibrinogen complex"/>
    <property type="evidence" value="ECO:0007669"/>
    <property type="project" value="TreeGrafter"/>
</dbReference>
<dbReference type="Gene3D" id="3.90.215.10">
    <property type="entry name" value="Gamma Fibrinogen, chain A, domain 1"/>
    <property type="match status" value="1"/>
</dbReference>
<dbReference type="GO" id="GO:0005201">
    <property type="term" value="F:extracellular matrix structural constituent"/>
    <property type="evidence" value="ECO:0007669"/>
    <property type="project" value="TreeGrafter"/>
</dbReference>
<dbReference type="InterPro" id="IPR036056">
    <property type="entry name" value="Fibrinogen-like_C"/>
</dbReference>
<feature type="compositionally biased region" description="Basic and acidic residues" evidence="5">
    <location>
        <begin position="450"/>
        <end position="472"/>
    </location>
</feature>
<dbReference type="Proteomes" id="UP000245119">
    <property type="component" value="Linkage Group LG3"/>
</dbReference>
<keyword evidence="6" id="KW-0812">Transmembrane</keyword>
<feature type="region of interest" description="Disordered" evidence="5">
    <location>
        <begin position="442"/>
        <end position="472"/>
    </location>
</feature>
<dbReference type="InterPro" id="IPR002181">
    <property type="entry name" value="Fibrinogen_a/b/g_C_dom"/>
</dbReference>